<keyword evidence="3" id="KW-1185">Reference proteome</keyword>
<protein>
    <submittedName>
        <fullName evidence="2">Uncharacterized protein</fullName>
    </submittedName>
</protein>
<accession>A0A9W6MMA9</accession>
<reference evidence="2" key="2">
    <citation type="submission" date="2023-01" db="EMBL/GenBank/DDBJ databases">
        <authorList>
            <person name="Sun Q."/>
            <person name="Evtushenko L."/>
        </authorList>
    </citation>
    <scope>NUCLEOTIDE SEQUENCE</scope>
    <source>
        <strain evidence="2">VKM B-1513</strain>
    </source>
</reference>
<comment type="caution">
    <text evidence="2">The sequence shown here is derived from an EMBL/GenBank/DDBJ whole genome shotgun (WGS) entry which is preliminary data.</text>
</comment>
<reference evidence="2" key="1">
    <citation type="journal article" date="2014" name="Int. J. Syst. Evol. Microbiol.">
        <title>Complete genome sequence of Corynebacterium casei LMG S-19264T (=DSM 44701T), isolated from a smear-ripened cheese.</title>
        <authorList>
            <consortium name="US DOE Joint Genome Institute (JGI-PGF)"/>
            <person name="Walter F."/>
            <person name="Albersmeier A."/>
            <person name="Kalinowski J."/>
            <person name="Ruckert C."/>
        </authorList>
    </citation>
    <scope>NUCLEOTIDE SEQUENCE</scope>
    <source>
        <strain evidence="2">VKM B-1513</strain>
    </source>
</reference>
<dbReference type="RefSeq" id="WP_271185390.1">
    <property type="nucleotide sequence ID" value="NZ_BSFE01000001.1"/>
</dbReference>
<name>A0A9W6MMA9_9PROT</name>
<feature type="transmembrane region" description="Helical" evidence="1">
    <location>
        <begin position="58"/>
        <end position="82"/>
    </location>
</feature>
<keyword evidence="1" id="KW-0472">Membrane</keyword>
<feature type="transmembrane region" description="Helical" evidence="1">
    <location>
        <begin position="22"/>
        <end position="43"/>
    </location>
</feature>
<keyword evidence="1" id="KW-1133">Transmembrane helix</keyword>
<gene>
    <name evidence="2" type="ORF">GCM10017621_05050</name>
</gene>
<keyword evidence="1" id="KW-0812">Transmembrane</keyword>
<evidence type="ECO:0000313" key="2">
    <source>
        <dbReference type="EMBL" id="GLK50997.1"/>
    </source>
</evidence>
<evidence type="ECO:0000313" key="3">
    <source>
        <dbReference type="Proteomes" id="UP001143486"/>
    </source>
</evidence>
<dbReference type="EMBL" id="BSFE01000001">
    <property type="protein sequence ID" value="GLK50997.1"/>
    <property type="molecule type" value="Genomic_DNA"/>
</dbReference>
<evidence type="ECO:0000256" key="1">
    <source>
        <dbReference type="SAM" id="Phobius"/>
    </source>
</evidence>
<dbReference type="AlphaFoldDB" id="A0A9W6MMA9"/>
<dbReference type="Proteomes" id="UP001143486">
    <property type="component" value="Unassembled WGS sequence"/>
</dbReference>
<proteinExistence type="predicted"/>
<organism evidence="2 3">
    <name type="scientific">Maricaulis virginensis</name>
    <dbReference type="NCBI Taxonomy" id="144022"/>
    <lineage>
        <taxon>Bacteria</taxon>
        <taxon>Pseudomonadati</taxon>
        <taxon>Pseudomonadota</taxon>
        <taxon>Alphaproteobacteria</taxon>
        <taxon>Maricaulales</taxon>
        <taxon>Maricaulaceae</taxon>
        <taxon>Maricaulis</taxon>
    </lineage>
</organism>
<sequence>MSDAPGPDTPETGAANVWTTRIIVLAIALMCLMFAVPLVLSGIDGLIATLGAGTLPSLWVIVVLLIGLALCVIGLGTAWRAFVPAPGSRKRTDGGDTGND</sequence>